<dbReference type="PANTHER" id="PTHR33223:SF6">
    <property type="entry name" value="CCHC-TYPE DOMAIN-CONTAINING PROTEIN"/>
    <property type="match status" value="1"/>
</dbReference>
<feature type="coiled-coil region" evidence="1">
    <location>
        <begin position="15"/>
        <end position="42"/>
    </location>
</feature>
<dbReference type="Pfam" id="PF03732">
    <property type="entry name" value="Retrotrans_gag"/>
    <property type="match status" value="1"/>
</dbReference>
<reference evidence="4 5" key="1">
    <citation type="journal article" date="2018" name="Mol. Plant">
        <title>The genome of Artemisia annua provides insight into the evolution of Asteraceae family and artemisinin biosynthesis.</title>
        <authorList>
            <person name="Shen Q."/>
            <person name="Zhang L."/>
            <person name="Liao Z."/>
            <person name="Wang S."/>
            <person name="Yan T."/>
            <person name="Shi P."/>
            <person name="Liu M."/>
            <person name="Fu X."/>
            <person name="Pan Q."/>
            <person name="Wang Y."/>
            <person name="Lv Z."/>
            <person name="Lu X."/>
            <person name="Zhang F."/>
            <person name="Jiang W."/>
            <person name="Ma Y."/>
            <person name="Chen M."/>
            <person name="Hao X."/>
            <person name="Li L."/>
            <person name="Tang Y."/>
            <person name="Lv G."/>
            <person name="Zhou Y."/>
            <person name="Sun X."/>
            <person name="Brodelius P.E."/>
            <person name="Rose J.K.C."/>
            <person name="Tang K."/>
        </authorList>
    </citation>
    <scope>NUCLEOTIDE SEQUENCE [LARGE SCALE GENOMIC DNA]</scope>
    <source>
        <strain evidence="5">cv. Huhao1</strain>
        <tissue evidence="4">Leaf</tissue>
    </source>
</reference>
<proteinExistence type="predicted"/>
<keyword evidence="1" id="KW-0175">Coiled coil</keyword>
<comment type="caution">
    <text evidence="4">The sequence shown here is derived from an EMBL/GenBank/DDBJ whole genome shotgun (WGS) entry which is preliminary data.</text>
</comment>
<dbReference type="OrthoDB" id="1434596at2759"/>
<gene>
    <name evidence="4" type="ORF">CTI12_AA503080</name>
</gene>
<dbReference type="EMBL" id="PKPP01009993">
    <property type="protein sequence ID" value="PWA47042.1"/>
    <property type="molecule type" value="Genomic_DNA"/>
</dbReference>
<dbReference type="PANTHER" id="PTHR33223">
    <property type="entry name" value="CCHC-TYPE DOMAIN-CONTAINING PROTEIN"/>
    <property type="match status" value="1"/>
</dbReference>
<sequence>MVKAADFELEFNQYNEGTNARLTTLENELASMRLEANQRSHEEVESTKGFRSYDDIGLEILETSAAGGKKKQREGLKKLKMPIFDGDDAYGWIYRMERIFKIQGVEALDQLQVAELCLEGEALSWHCWSEGRSPFRSWDGLKRRLLNRFQQTQQGNMYEQFLTITQVETAREYVALFEKLAGQLVGVSEQVLEATFIKGLKPDLRAALRVMHPEGLNHAMILAVTIKENKTFDNGARGGGSYRSGGTTTNFSGYRNNTSSTRTLLSTASTSNKGGNNSTGRISQFKRLTEAELADKRSKGLCFKCDQKFGPGHQCASRSLQVLLVDEDDEYEDVKTRS</sequence>
<evidence type="ECO:0000313" key="5">
    <source>
        <dbReference type="Proteomes" id="UP000245207"/>
    </source>
</evidence>
<feature type="domain" description="Retrotransposon gag" evidence="3">
    <location>
        <begin position="113"/>
        <end position="202"/>
    </location>
</feature>
<accession>A0A2U1LDH3</accession>
<feature type="compositionally biased region" description="Low complexity" evidence="2">
    <location>
        <begin position="244"/>
        <end position="257"/>
    </location>
</feature>
<evidence type="ECO:0000313" key="4">
    <source>
        <dbReference type="EMBL" id="PWA47042.1"/>
    </source>
</evidence>
<evidence type="ECO:0000256" key="1">
    <source>
        <dbReference type="SAM" id="Coils"/>
    </source>
</evidence>
<feature type="region of interest" description="Disordered" evidence="2">
    <location>
        <begin position="237"/>
        <end position="257"/>
    </location>
</feature>
<dbReference type="STRING" id="35608.A0A2U1LDH3"/>
<name>A0A2U1LDH3_ARTAN</name>
<evidence type="ECO:0000256" key="2">
    <source>
        <dbReference type="SAM" id="MobiDB-lite"/>
    </source>
</evidence>
<keyword evidence="5" id="KW-1185">Reference proteome</keyword>
<protein>
    <recommendedName>
        <fullName evidence="3">Retrotransposon gag domain-containing protein</fullName>
    </recommendedName>
</protein>
<organism evidence="4 5">
    <name type="scientific">Artemisia annua</name>
    <name type="common">Sweet wormwood</name>
    <dbReference type="NCBI Taxonomy" id="35608"/>
    <lineage>
        <taxon>Eukaryota</taxon>
        <taxon>Viridiplantae</taxon>
        <taxon>Streptophyta</taxon>
        <taxon>Embryophyta</taxon>
        <taxon>Tracheophyta</taxon>
        <taxon>Spermatophyta</taxon>
        <taxon>Magnoliopsida</taxon>
        <taxon>eudicotyledons</taxon>
        <taxon>Gunneridae</taxon>
        <taxon>Pentapetalae</taxon>
        <taxon>asterids</taxon>
        <taxon>campanulids</taxon>
        <taxon>Asterales</taxon>
        <taxon>Asteraceae</taxon>
        <taxon>Asteroideae</taxon>
        <taxon>Anthemideae</taxon>
        <taxon>Artemisiinae</taxon>
        <taxon>Artemisia</taxon>
    </lineage>
</organism>
<dbReference type="InterPro" id="IPR005162">
    <property type="entry name" value="Retrotrans_gag_dom"/>
</dbReference>
<dbReference type="AlphaFoldDB" id="A0A2U1LDH3"/>
<dbReference type="Proteomes" id="UP000245207">
    <property type="component" value="Unassembled WGS sequence"/>
</dbReference>
<evidence type="ECO:0000259" key="3">
    <source>
        <dbReference type="Pfam" id="PF03732"/>
    </source>
</evidence>